<evidence type="ECO:0000313" key="11">
    <source>
        <dbReference type="Proteomes" id="UP001172457"/>
    </source>
</evidence>
<evidence type="ECO:0000256" key="2">
    <source>
        <dbReference type="ARBA" id="ARBA00007982"/>
    </source>
</evidence>
<feature type="region of interest" description="Disordered" evidence="9">
    <location>
        <begin position="46"/>
        <end position="69"/>
    </location>
</feature>
<feature type="non-terminal residue" evidence="10">
    <location>
        <position position="256"/>
    </location>
</feature>
<dbReference type="GO" id="GO:0009507">
    <property type="term" value="C:chloroplast"/>
    <property type="evidence" value="ECO:0007669"/>
    <property type="project" value="UniProtKB-SubCell"/>
</dbReference>
<evidence type="ECO:0000256" key="4">
    <source>
        <dbReference type="ARBA" id="ARBA00022528"/>
    </source>
</evidence>
<comment type="similarity">
    <text evidence="2">Belongs to the allene oxide cyclase family.</text>
</comment>
<keyword evidence="5" id="KW-0934">Plastid</keyword>
<feature type="compositionally biased region" description="Polar residues" evidence="9">
    <location>
        <begin position="58"/>
        <end position="69"/>
    </location>
</feature>
<dbReference type="Gene3D" id="2.40.480.10">
    <property type="entry name" value="Allene oxide cyclase-like"/>
    <property type="match status" value="1"/>
</dbReference>
<evidence type="ECO:0000256" key="6">
    <source>
        <dbReference type="ARBA" id="ARBA00022946"/>
    </source>
</evidence>
<dbReference type="Proteomes" id="UP001172457">
    <property type="component" value="Chromosome 2"/>
</dbReference>
<evidence type="ECO:0000256" key="8">
    <source>
        <dbReference type="ARBA" id="ARBA00049891"/>
    </source>
</evidence>
<keyword evidence="7" id="KW-0413">Isomerase</keyword>
<accession>A0AA38TL39</accession>
<dbReference type="GO" id="GO:0046423">
    <property type="term" value="F:allene-oxide cyclase activity"/>
    <property type="evidence" value="ECO:0007669"/>
    <property type="project" value="UniProtKB-EC"/>
</dbReference>
<dbReference type="PANTHER" id="PTHR31843:SF11">
    <property type="entry name" value="ALLENE OXIDE CYCLASE 4, CHLOROPLASTIC"/>
    <property type="match status" value="1"/>
</dbReference>
<evidence type="ECO:0000256" key="3">
    <source>
        <dbReference type="ARBA" id="ARBA00012209"/>
    </source>
</evidence>
<dbReference type="PANTHER" id="PTHR31843">
    <property type="entry name" value="ALLENE OXIDE CYCLASE 4, CHLOROPLASTIC"/>
    <property type="match status" value="1"/>
</dbReference>
<reference evidence="10" key="1">
    <citation type="submission" date="2023-03" db="EMBL/GenBank/DDBJ databases">
        <title>Chromosome-scale reference genome and RAD-based genetic map of yellow starthistle (Centaurea solstitialis) reveal putative structural variation and QTLs associated with invader traits.</title>
        <authorList>
            <person name="Reatini B."/>
            <person name="Cang F.A."/>
            <person name="Jiang Q."/>
            <person name="Mckibben M.T.W."/>
            <person name="Barker M.S."/>
            <person name="Rieseberg L.H."/>
            <person name="Dlugosch K.M."/>
        </authorList>
    </citation>
    <scope>NUCLEOTIDE SEQUENCE</scope>
    <source>
        <strain evidence="10">CAN-66</strain>
        <tissue evidence="10">Leaf</tissue>
    </source>
</reference>
<sequence length="256" mass="27775">MAAASASLQTIPPSLKLSALKSPKLPPPNLLSFNNPLSTQRLTASTATAASGRRRSFTVKNQSNPATESSRPVSKIEFLIQDFVKRFMAKVHELCVYEMNEGDRGSPAYLRLGQKPVNSLGDLVPFSNKVYSGDLKTRLGITAGICILIKNMPEKQADRYEACFSFHLGEYGQISVQGAYLTTEETYLCITGGTGIFAGAYGQVKLQQLVFPFKLFYTFYLQGIAADLPPELLVTPVPPSPEVQAHPAARATEPGA</sequence>
<evidence type="ECO:0000256" key="9">
    <source>
        <dbReference type="SAM" id="MobiDB-lite"/>
    </source>
</evidence>
<dbReference type="Pfam" id="PF06351">
    <property type="entry name" value="Allene_ox_cyc"/>
    <property type="match status" value="1"/>
</dbReference>
<evidence type="ECO:0000256" key="5">
    <source>
        <dbReference type="ARBA" id="ARBA00022640"/>
    </source>
</evidence>
<evidence type="ECO:0000313" key="10">
    <source>
        <dbReference type="EMBL" id="KAJ9561999.1"/>
    </source>
</evidence>
<keyword evidence="4" id="KW-0150">Chloroplast</keyword>
<dbReference type="AlphaFoldDB" id="A0AA38TL39"/>
<keyword evidence="6" id="KW-0809">Transit peptide</keyword>
<gene>
    <name evidence="10" type="ORF">OSB04_007159</name>
</gene>
<dbReference type="SUPFAM" id="SSF141493">
    <property type="entry name" value="Allene oxide cyclase-like"/>
    <property type="match status" value="1"/>
</dbReference>
<protein>
    <recommendedName>
        <fullName evidence="3">allene-oxide cyclase</fullName>
        <ecNumber evidence="3">5.3.99.6</ecNumber>
    </recommendedName>
</protein>
<name>A0AA38TL39_9ASTR</name>
<dbReference type="InterPro" id="IPR034871">
    <property type="entry name" value="Allene_oxi_cyc_sf"/>
</dbReference>
<dbReference type="EC" id="5.3.99.6" evidence="3"/>
<keyword evidence="11" id="KW-1185">Reference proteome</keyword>
<dbReference type="GO" id="GO:0009695">
    <property type="term" value="P:jasmonic acid biosynthetic process"/>
    <property type="evidence" value="ECO:0007669"/>
    <property type="project" value="InterPro"/>
</dbReference>
<dbReference type="InterPro" id="IPR009410">
    <property type="entry name" value="Allene_ox_cyc"/>
</dbReference>
<dbReference type="InterPro" id="IPR044859">
    <property type="entry name" value="Allene_oxi_cyc_Dirigent"/>
</dbReference>
<evidence type="ECO:0000256" key="1">
    <source>
        <dbReference type="ARBA" id="ARBA00004229"/>
    </source>
</evidence>
<evidence type="ECO:0000256" key="7">
    <source>
        <dbReference type="ARBA" id="ARBA00023235"/>
    </source>
</evidence>
<proteinExistence type="inferred from homology"/>
<comment type="subcellular location">
    <subcellularLocation>
        <location evidence="1">Plastid</location>
        <location evidence="1">Chloroplast</location>
    </subcellularLocation>
</comment>
<dbReference type="EMBL" id="JARYMX010000002">
    <property type="protein sequence ID" value="KAJ9561999.1"/>
    <property type="molecule type" value="Genomic_DNA"/>
</dbReference>
<comment type="catalytic activity">
    <reaction evidence="8">
        <text>(9Z,13S,15Z)-12,13-epoxyoctadeca-9,11,15-trienoate = (9S,13S,15Z)-12-oxophyto-10,15-dienoate</text>
        <dbReference type="Rhea" id="RHEA:22592"/>
        <dbReference type="ChEBI" id="CHEBI:36438"/>
        <dbReference type="ChEBI" id="CHEBI:57411"/>
        <dbReference type="EC" id="5.3.99.6"/>
    </reaction>
</comment>
<organism evidence="10 11">
    <name type="scientific">Centaurea solstitialis</name>
    <name type="common">yellow star-thistle</name>
    <dbReference type="NCBI Taxonomy" id="347529"/>
    <lineage>
        <taxon>Eukaryota</taxon>
        <taxon>Viridiplantae</taxon>
        <taxon>Streptophyta</taxon>
        <taxon>Embryophyta</taxon>
        <taxon>Tracheophyta</taxon>
        <taxon>Spermatophyta</taxon>
        <taxon>Magnoliopsida</taxon>
        <taxon>eudicotyledons</taxon>
        <taxon>Gunneridae</taxon>
        <taxon>Pentapetalae</taxon>
        <taxon>asterids</taxon>
        <taxon>campanulids</taxon>
        <taxon>Asterales</taxon>
        <taxon>Asteraceae</taxon>
        <taxon>Carduoideae</taxon>
        <taxon>Cardueae</taxon>
        <taxon>Centaureinae</taxon>
        <taxon>Centaurea</taxon>
    </lineage>
</organism>
<comment type="caution">
    <text evidence="10">The sequence shown here is derived from an EMBL/GenBank/DDBJ whole genome shotgun (WGS) entry which is preliminary data.</text>
</comment>